<organism evidence="1 2">
    <name type="scientific">Scytalidium lignicola</name>
    <name type="common">Hyphomycete</name>
    <dbReference type="NCBI Taxonomy" id="5539"/>
    <lineage>
        <taxon>Eukaryota</taxon>
        <taxon>Fungi</taxon>
        <taxon>Dikarya</taxon>
        <taxon>Ascomycota</taxon>
        <taxon>Pezizomycotina</taxon>
        <taxon>Leotiomycetes</taxon>
        <taxon>Leotiomycetes incertae sedis</taxon>
        <taxon>Scytalidium</taxon>
    </lineage>
</organism>
<accession>A0A3E2HBC7</accession>
<proteinExistence type="predicted"/>
<protein>
    <recommendedName>
        <fullName evidence="3">Carboxymuconolactone decarboxylase-like domain-containing protein</fullName>
    </recommendedName>
</protein>
<reference evidence="1 2" key="1">
    <citation type="submission" date="2018-05" db="EMBL/GenBank/DDBJ databases">
        <title>Draft genome sequence of Scytalidium lignicola DSM 105466, a ubiquitous saprotrophic fungus.</title>
        <authorList>
            <person name="Buettner E."/>
            <person name="Gebauer A.M."/>
            <person name="Hofrichter M."/>
            <person name="Liers C."/>
            <person name="Kellner H."/>
        </authorList>
    </citation>
    <scope>NUCLEOTIDE SEQUENCE [LARGE SCALE GENOMIC DNA]</scope>
    <source>
        <strain evidence="1 2">DSM 105466</strain>
    </source>
</reference>
<feature type="non-terminal residue" evidence="1">
    <location>
        <position position="169"/>
    </location>
</feature>
<dbReference type="Proteomes" id="UP000258309">
    <property type="component" value="Unassembled WGS sequence"/>
</dbReference>
<evidence type="ECO:0008006" key="3">
    <source>
        <dbReference type="Google" id="ProtNLM"/>
    </source>
</evidence>
<sequence length="169" mass="19306">MRRLREVLVKTVSIQGVCKPLEAIYAIAKAERPEDKDYSCSRENWQSGPENRARGEKWLSEIYKQNQSTSIAPMAAHRDFEFITKEITYGFYLSDQSILGPVDTELVVLSGIMIQNLPLETAWHLRGIRRVGVSKEDTELVQQCVEMVAKFGHTSLDRVPRVDSIEHEV</sequence>
<keyword evidence="2" id="KW-1185">Reference proteome</keyword>
<dbReference type="PANTHER" id="PTHR28180:SF5">
    <property type="entry name" value="DNA POLYMERASE ALPHA SUBUNIT B"/>
    <property type="match status" value="1"/>
</dbReference>
<dbReference type="AlphaFoldDB" id="A0A3E2HBC7"/>
<feature type="non-terminal residue" evidence="1">
    <location>
        <position position="1"/>
    </location>
</feature>
<dbReference type="SUPFAM" id="SSF69118">
    <property type="entry name" value="AhpD-like"/>
    <property type="match status" value="1"/>
</dbReference>
<evidence type="ECO:0000313" key="1">
    <source>
        <dbReference type="EMBL" id="RFU30726.1"/>
    </source>
</evidence>
<dbReference type="EMBL" id="NCSJ02000093">
    <property type="protein sequence ID" value="RFU30726.1"/>
    <property type="molecule type" value="Genomic_DNA"/>
</dbReference>
<dbReference type="InterPro" id="IPR052999">
    <property type="entry name" value="PTS1_Protein"/>
</dbReference>
<dbReference type="OMA" id="GMRCIMI"/>
<dbReference type="PANTHER" id="PTHR28180">
    <property type="entry name" value="CONSERVED MITOCHONDRIAL PROTEIN-RELATED"/>
    <property type="match status" value="1"/>
</dbReference>
<gene>
    <name evidence="1" type="ORF">B7463_g5631</name>
</gene>
<dbReference type="OrthoDB" id="5537330at2759"/>
<dbReference type="InterPro" id="IPR029032">
    <property type="entry name" value="AhpD-like"/>
</dbReference>
<comment type="caution">
    <text evidence="1">The sequence shown here is derived from an EMBL/GenBank/DDBJ whole genome shotgun (WGS) entry which is preliminary data.</text>
</comment>
<dbReference type="Gene3D" id="1.20.1290.10">
    <property type="entry name" value="AhpD-like"/>
    <property type="match status" value="1"/>
</dbReference>
<name>A0A3E2HBC7_SCYLI</name>
<evidence type="ECO:0000313" key="2">
    <source>
        <dbReference type="Proteomes" id="UP000258309"/>
    </source>
</evidence>